<evidence type="ECO:0000256" key="1">
    <source>
        <dbReference type="SAM" id="MobiDB-lite"/>
    </source>
</evidence>
<feature type="region of interest" description="Disordered" evidence="1">
    <location>
        <begin position="155"/>
        <end position="197"/>
    </location>
</feature>
<gene>
    <name evidence="3" type="ORF">AAF712_001224</name>
</gene>
<feature type="region of interest" description="Disordered" evidence="1">
    <location>
        <begin position="65"/>
        <end position="99"/>
    </location>
</feature>
<dbReference type="SUPFAM" id="SSF68906">
    <property type="entry name" value="SAP domain"/>
    <property type="match status" value="1"/>
</dbReference>
<proteinExistence type="predicted"/>
<dbReference type="Proteomes" id="UP001437256">
    <property type="component" value="Unassembled WGS sequence"/>
</dbReference>
<dbReference type="Gene3D" id="1.10.720.30">
    <property type="entry name" value="SAP domain"/>
    <property type="match status" value="1"/>
</dbReference>
<feature type="compositionally biased region" description="Low complexity" evidence="1">
    <location>
        <begin position="74"/>
        <end position="84"/>
    </location>
</feature>
<keyword evidence="4" id="KW-1185">Reference proteome</keyword>
<dbReference type="PROSITE" id="PS50800">
    <property type="entry name" value="SAP"/>
    <property type="match status" value="1"/>
</dbReference>
<organism evidence="3 4">
    <name type="scientific">Marasmius tenuissimus</name>
    <dbReference type="NCBI Taxonomy" id="585030"/>
    <lineage>
        <taxon>Eukaryota</taxon>
        <taxon>Fungi</taxon>
        <taxon>Dikarya</taxon>
        <taxon>Basidiomycota</taxon>
        <taxon>Agaricomycotina</taxon>
        <taxon>Agaricomycetes</taxon>
        <taxon>Agaricomycetidae</taxon>
        <taxon>Agaricales</taxon>
        <taxon>Marasmiineae</taxon>
        <taxon>Marasmiaceae</taxon>
        <taxon>Marasmius</taxon>
    </lineage>
</organism>
<dbReference type="EMBL" id="JBBXMP010000003">
    <property type="protein sequence ID" value="KAL0071367.1"/>
    <property type="molecule type" value="Genomic_DNA"/>
</dbReference>
<reference evidence="3 4" key="1">
    <citation type="submission" date="2024-05" db="EMBL/GenBank/DDBJ databases">
        <title>A draft genome resource for the thread blight pathogen Marasmius tenuissimus strain MS-2.</title>
        <authorList>
            <person name="Yulfo-Soto G.E."/>
            <person name="Baruah I.K."/>
            <person name="Amoako-Attah I."/>
            <person name="Bukari Y."/>
            <person name="Meinhardt L.W."/>
            <person name="Bailey B.A."/>
            <person name="Cohen S.P."/>
        </authorList>
    </citation>
    <scope>NUCLEOTIDE SEQUENCE [LARGE SCALE GENOMIC DNA]</scope>
    <source>
        <strain evidence="3 4">MS-2</strain>
    </source>
</reference>
<dbReference type="Pfam" id="PF02037">
    <property type="entry name" value="SAP"/>
    <property type="match status" value="1"/>
</dbReference>
<dbReference type="InterPro" id="IPR036361">
    <property type="entry name" value="SAP_dom_sf"/>
</dbReference>
<evidence type="ECO:0000313" key="4">
    <source>
        <dbReference type="Proteomes" id="UP001437256"/>
    </source>
</evidence>
<dbReference type="InterPro" id="IPR003034">
    <property type="entry name" value="SAP_dom"/>
</dbReference>
<feature type="domain" description="SAP" evidence="2">
    <location>
        <begin position="28"/>
        <end position="62"/>
    </location>
</feature>
<sequence length="219" mass="23767">MHLLIRPAVRVIPNTRSFVSKVLLSRPLDQLTVADLKNEARSRGLSPTGKKANLLLRIQEHEKSISSTAASRQAEATASEAGAAPGIPPEHALSTSSRPERFHVIVPDASYDDPEPPVQIPYAPDFWTSSNNNVQEAVVDEPVLPKIVVVAGAETHTGGGPSHNLLDESTLSSEGAPEPQQRTERSTQHGKGGLLDDMTEDMGLPYPHEMKKAFWKLFS</sequence>
<comment type="caution">
    <text evidence="3">The sequence shown here is derived from an EMBL/GenBank/DDBJ whole genome shotgun (WGS) entry which is preliminary data.</text>
</comment>
<protein>
    <recommendedName>
        <fullName evidence="2">SAP domain-containing protein</fullName>
    </recommendedName>
</protein>
<accession>A0ABR3AFL4</accession>
<evidence type="ECO:0000313" key="3">
    <source>
        <dbReference type="EMBL" id="KAL0071367.1"/>
    </source>
</evidence>
<evidence type="ECO:0000259" key="2">
    <source>
        <dbReference type="PROSITE" id="PS50800"/>
    </source>
</evidence>
<name>A0ABR3AFL4_9AGAR</name>
<dbReference type="SMART" id="SM00513">
    <property type="entry name" value="SAP"/>
    <property type="match status" value="1"/>
</dbReference>